<sequence>MIPAMDRRVITPYQEGPDISHLEVEDGDVFLKEEINMEQSCLETMFKKAKTKAKKKTRKRSDGSGGYNLSGIIQSPPSTDLLKSGKANSVESLPELFTSDSEGSYVGVGSPRELQSPDFTTGFLLDKIEGKIKSYINGTPPTYSREDFKPWEKSPTHKISAPQPIPSNRIDNTSSSSWVAGSLSPVSPPVVDLRTIMETEESRKKCGATPKSNLGKMISHGVKLSQKQRKMIALPTKESNSGMNSMETVLTTPSKLPKPANACRNTPLSNLSFQFQSSHHRYQYLNGLIPNLFLRHQVGIPWMIHELF</sequence>
<accession>A0AC58M0W5</accession>
<organism evidence="1 2">
    <name type="scientific">Castor canadensis</name>
    <name type="common">American beaver</name>
    <dbReference type="NCBI Taxonomy" id="51338"/>
    <lineage>
        <taxon>Eukaryota</taxon>
        <taxon>Metazoa</taxon>
        <taxon>Chordata</taxon>
        <taxon>Craniata</taxon>
        <taxon>Vertebrata</taxon>
        <taxon>Euteleostomi</taxon>
        <taxon>Mammalia</taxon>
        <taxon>Eutheria</taxon>
        <taxon>Euarchontoglires</taxon>
        <taxon>Glires</taxon>
        <taxon>Rodentia</taxon>
        <taxon>Castorimorpha</taxon>
        <taxon>Castoridae</taxon>
        <taxon>Castor</taxon>
    </lineage>
</organism>
<protein>
    <submittedName>
        <fullName evidence="2">Inhibitor of Bruton tyrosine kinase-like</fullName>
    </submittedName>
</protein>
<reference evidence="2" key="1">
    <citation type="submission" date="2025-08" db="UniProtKB">
        <authorList>
            <consortium name="RefSeq"/>
        </authorList>
    </citation>
    <scope>IDENTIFICATION</scope>
</reference>
<evidence type="ECO:0000313" key="2">
    <source>
        <dbReference type="RefSeq" id="XP_073923011.1"/>
    </source>
</evidence>
<evidence type="ECO:0000313" key="1">
    <source>
        <dbReference type="Proteomes" id="UP001732720"/>
    </source>
</evidence>
<keyword evidence="1" id="KW-1185">Reference proteome</keyword>
<name>A0AC58M0W5_CASCN</name>
<dbReference type="RefSeq" id="XP_073923011.1">
    <property type="nucleotide sequence ID" value="XM_074066910.1"/>
</dbReference>
<gene>
    <name evidence="2" type="primary">LOC141421230</name>
</gene>
<proteinExistence type="predicted"/>
<dbReference type="Proteomes" id="UP001732720">
    <property type="component" value="Chromosome 3"/>
</dbReference>